<dbReference type="OrthoDB" id="263822at2"/>
<dbReference type="Proteomes" id="UP000324974">
    <property type="component" value="Chromosome"/>
</dbReference>
<sequence>MRKLFLLLAAALFAAPSPAKADDPTGPTVEVRIQAIKDMLPLASYIGDLVGQGEPAEQGVNLVKALAGKKGVIEGVDITRPIGAYAVMTPAVIDSPIVVMVPVGDEAAFLNLLRGKLSLNPEKGDDDVYAVDVPNVPPKVYFRFHKDYVCVAVHNKKSLDPKTLPNPKEFFAKEDAAVLSVAVHLDRVPADVRKTVLGQMELKFADEKGKPAKSPAEEKARALALDAALSGFTAVSTEGRTATLRLTLDPKADDIGLALTLTGKDGSDLKSLFSAAATRTAVAPLAAAKDAVLSFAANLQVPEKFQKRFADAIDLAIGESLENAKGNDREGAKRFFDAIEPTLKSGVVQFGASLTSSAADKFELLGAVRMTGGKEIEKLAREFAPHIPENQAKVKFDVEKAGSTPLHEVVPTLEEKAEKLFGKNSSVWLTTADDLFVAGFGSNSAAVKKVAQASPAAVPIFSFEASLARLLPVVEEKLKPEQVRSLVKEVFDDVKPAGNDTVKFAVTGGEKLSVSLTAKGKALKLLALLDKRKKES</sequence>
<organism evidence="2 3">
    <name type="scientific">Limnoglobus roseus</name>
    <dbReference type="NCBI Taxonomy" id="2598579"/>
    <lineage>
        <taxon>Bacteria</taxon>
        <taxon>Pseudomonadati</taxon>
        <taxon>Planctomycetota</taxon>
        <taxon>Planctomycetia</taxon>
        <taxon>Gemmatales</taxon>
        <taxon>Gemmataceae</taxon>
        <taxon>Limnoglobus</taxon>
    </lineage>
</organism>
<dbReference type="RefSeq" id="WP_149110755.1">
    <property type="nucleotide sequence ID" value="NZ_CP042425.1"/>
</dbReference>
<gene>
    <name evidence="2" type="ORF">PX52LOC_02926</name>
</gene>
<proteinExistence type="predicted"/>
<accession>A0A5C1A9E5</accession>
<dbReference type="KEGG" id="lrs:PX52LOC_02926"/>
<dbReference type="AlphaFoldDB" id="A0A5C1A9E5"/>
<feature type="signal peptide" evidence="1">
    <location>
        <begin position="1"/>
        <end position="21"/>
    </location>
</feature>
<feature type="chain" id="PRO_5022809905" evidence="1">
    <location>
        <begin position="22"/>
        <end position="536"/>
    </location>
</feature>
<keyword evidence="1" id="KW-0732">Signal</keyword>
<dbReference type="EMBL" id="CP042425">
    <property type="protein sequence ID" value="QEL15989.1"/>
    <property type="molecule type" value="Genomic_DNA"/>
</dbReference>
<evidence type="ECO:0000313" key="2">
    <source>
        <dbReference type="EMBL" id="QEL15989.1"/>
    </source>
</evidence>
<evidence type="ECO:0000313" key="3">
    <source>
        <dbReference type="Proteomes" id="UP000324974"/>
    </source>
</evidence>
<protein>
    <submittedName>
        <fullName evidence="2">Uncharacterized protein</fullName>
    </submittedName>
</protein>
<name>A0A5C1A9E5_9BACT</name>
<reference evidence="3" key="1">
    <citation type="submission" date="2019-08" db="EMBL/GenBank/DDBJ databases">
        <title>Limnoglobus roseus gen. nov., sp. nov., a novel freshwater planctomycete with a giant genome from the family Gemmataceae.</title>
        <authorList>
            <person name="Kulichevskaya I.S."/>
            <person name="Naumoff D.G."/>
            <person name="Miroshnikov K."/>
            <person name="Ivanova A."/>
            <person name="Philippov D.A."/>
            <person name="Hakobyan A."/>
            <person name="Rijpstra I.C."/>
            <person name="Sinninghe Damste J.S."/>
            <person name="Liesack W."/>
            <person name="Dedysh S.N."/>
        </authorList>
    </citation>
    <scope>NUCLEOTIDE SEQUENCE [LARGE SCALE GENOMIC DNA]</scope>
    <source>
        <strain evidence="3">PX52</strain>
    </source>
</reference>
<keyword evidence="3" id="KW-1185">Reference proteome</keyword>
<evidence type="ECO:0000256" key="1">
    <source>
        <dbReference type="SAM" id="SignalP"/>
    </source>
</evidence>